<sequence length="562" mass="64050">MTKTPTICLNMIVRNESHVIRELFDSIAPFITTWVIVDTGSDDGTQDLIREYFADRGIPGLLHERPWRNFGANRTEAVQLAQGHADYILTMDADDVLFGTPDLSNMTADSYKVPIKYGDLVYQRRHLFRDGLPWRWVGVVHEYVTCDTPCTEELLPGDFWIQARTVGARSQDPDKYLRDAELLLAEVHRNPDDDRSVFYLAQSYRDYGDLRSARQWYARRAEMGGWPEEVFCSLLRVAECTAALGEPWPLVQDAYLKAWAYRPVRAEPLCAIATHYRSNREWQLGYFFAKEAAQIPLPTDILFVRGRVYSVTAIDELAICASWLGKHEESFRACQRLLASDDLNDVTRSRVVLNRNFAVPTMLEISRTYPKTLAHSLTQGSPDSEVTVTFIAGRDRSQVELTLNSFLNCCSDIDRIGRFLLIDTGLDTADRRWLAEHYPFLEISPDRSIEPTQIHNAIEGRFWLHLDQGWQFFAPEPLVGRLTAILDTEPALYQVGLNLDDATKLDNQSALQSIVRSYPDTGRYTLTTTPATGPAMYDMKRINDYNRTTATLAEIIAVKQDP</sequence>
<evidence type="ECO:0000313" key="2">
    <source>
        <dbReference type="EMBL" id="BBY62971.1"/>
    </source>
</evidence>
<dbReference type="RefSeq" id="WP_163746700.1">
    <property type="nucleotide sequence ID" value="NZ_AP022596.1"/>
</dbReference>
<evidence type="ECO:0000313" key="3">
    <source>
        <dbReference type="Proteomes" id="UP000467148"/>
    </source>
</evidence>
<protein>
    <recommendedName>
        <fullName evidence="1">Glycosyltransferase 2-like domain-containing protein</fullName>
    </recommendedName>
</protein>
<dbReference type="SUPFAM" id="SSF48452">
    <property type="entry name" value="TPR-like"/>
    <property type="match status" value="1"/>
</dbReference>
<accession>A0A7I7T377</accession>
<dbReference type="AlphaFoldDB" id="A0A7I7T377"/>
<dbReference type="Pfam" id="PF00535">
    <property type="entry name" value="Glycos_transf_2"/>
    <property type="match status" value="1"/>
</dbReference>
<dbReference type="Gene3D" id="1.25.40.10">
    <property type="entry name" value="Tetratricopeptide repeat domain"/>
    <property type="match status" value="1"/>
</dbReference>
<dbReference type="SUPFAM" id="SSF53448">
    <property type="entry name" value="Nucleotide-diphospho-sugar transferases"/>
    <property type="match status" value="1"/>
</dbReference>
<dbReference type="PANTHER" id="PTHR43630">
    <property type="entry name" value="POLY-BETA-1,6-N-ACETYL-D-GLUCOSAMINE SYNTHASE"/>
    <property type="match status" value="1"/>
</dbReference>
<dbReference type="InterPro" id="IPR011990">
    <property type="entry name" value="TPR-like_helical_dom_sf"/>
</dbReference>
<keyword evidence="3" id="KW-1185">Reference proteome</keyword>
<reference evidence="2 3" key="1">
    <citation type="journal article" date="2019" name="Emerg. Microbes Infect.">
        <title>Comprehensive subspecies identification of 175 nontuberculous mycobacteria species based on 7547 genomic profiles.</title>
        <authorList>
            <person name="Matsumoto Y."/>
            <person name="Kinjo T."/>
            <person name="Motooka D."/>
            <person name="Nabeya D."/>
            <person name="Jung N."/>
            <person name="Uechi K."/>
            <person name="Horii T."/>
            <person name="Iida T."/>
            <person name="Fujita J."/>
            <person name="Nakamura S."/>
        </authorList>
    </citation>
    <scope>NUCLEOTIDE SEQUENCE [LARGE SCALE GENOMIC DNA]</scope>
    <source>
        <strain evidence="2 3">JCM 30396</strain>
    </source>
</reference>
<gene>
    <name evidence="2" type="ORF">MHEL_12140</name>
</gene>
<feature type="domain" description="Glycosyltransferase 2-like" evidence="1">
    <location>
        <begin position="11"/>
        <end position="97"/>
    </location>
</feature>
<dbReference type="InterPro" id="IPR001173">
    <property type="entry name" value="Glyco_trans_2-like"/>
</dbReference>
<organism evidence="2 3">
    <name type="scientific">Mycolicibacterium helvum</name>
    <dbReference type="NCBI Taxonomy" id="1534349"/>
    <lineage>
        <taxon>Bacteria</taxon>
        <taxon>Bacillati</taxon>
        <taxon>Actinomycetota</taxon>
        <taxon>Actinomycetes</taxon>
        <taxon>Mycobacteriales</taxon>
        <taxon>Mycobacteriaceae</taxon>
        <taxon>Mycolicibacterium</taxon>
    </lineage>
</organism>
<dbReference type="PANTHER" id="PTHR43630:SF2">
    <property type="entry name" value="GLYCOSYLTRANSFERASE"/>
    <property type="match status" value="1"/>
</dbReference>
<dbReference type="InterPro" id="IPR029044">
    <property type="entry name" value="Nucleotide-diphossugar_trans"/>
</dbReference>
<evidence type="ECO:0000259" key="1">
    <source>
        <dbReference type="Pfam" id="PF00535"/>
    </source>
</evidence>
<name>A0A7I7T377_9MYCO</name>
<dbReference type="Proteomes" id="UP000467148">
    <property type="component" value="Chromosome"/>
</dbReference>
<proteinExistence type="predicted"/>
<dbReference type="EMBL" id="AP022596">
    <property type="protein sequence ID" value="BBY62971.1"/>
    <property type="molecule type" value="Genomic_DNA"/>
</dbReference>
<dbReference type="Gene3D" id="3.90.550.10">
    <property type="entry name" value="Spore Coat Polysaccharide Biosynthesis Protein SpsA, Chain A"/>
    <property type="match status" value="1"/>
</dbReference>
<dbReference type="KEGG" id="mhev:MHEL_12140"/>